<organism evidence="6 7">
    <name type="scientific">Paramecium sonneborni</name>
    <dbReference type="NCBI Taxonomy" id="65129"/>
    <lineage>
        <taxon>Eukaryota</taxon>
        <taxon>Sar</taxon>
        <taxon>Alveolata</taxon>
        <taxon>Ciliophora</taxon>
        <taxon>Intramacronucleata</taxon>
        <taxon>Oligohymenophorea</taxon>
        <taxon>Peniculida</taxon>
        <taxon>Parameciidae</taxon>
        <taxon>Paramecium</taxon>
    </lineage>
</organism>
<evidence type="ECO:0000256" key="4">
    <source>
        <dbReference type="PROSITE-ProRule" id="PRU00175"/>
    </source>
</evidence>
<evidence type="ECO:0000256" key="2">
    <source>
        <dbReference type="ARBA" id="ARBA00022771"/>
    </source>
</evidence>
<gene>
    <name evidence="6" type="ORF">PSON_ATCC_30995.1.T0440104</name>
</gene>
<evidence type="ECO:0000313" key="6">
    <source>
        <dbReference type="EMBL" id="CAD8082872.1"/>
    </source>
</evidence>
<dbReference type="EMBL" id="CAJJDN010000044">
    <property type="protein sequence ID" value="CAD8082872.1"/>
    <property type="molecule type" value="Genomic_DNA"/>
</dbReference>
<evidence type="ECO:0000259" key="5">
    <source>
        <dbReference type="PROSITE" id="PS50089"/>
    </source>
</evidence>
<name>A0A8S1MU02_9CILI</name>
<keyword evidence="3" id="KW-0862">Zinc</keyword>
<dbReference type="GO" id="GO:0008270">
    <property type="term" value="F:zinc ion binding"/>
    <property type="evidence" value="ECO:0007669"/>
    <property type="project" value="UniProtKB-KW"/>
</dbReference>
<dbReference type="PANTHER" id="PTHR45943">
    <property type="entry name" value="E3 UBIQUITIN-PROTEIN LIGASE MYCBP2"/>
    <property type="match status" value="1"/>
</dbReference>
<dbReference type="SMART" id="SM00184">
    <property type="entry name" value="RING"/>
    <property type="match status" value="2"/>
</dbReference>
<dbReference type="GO" id="GO:0005634">
    <property type="term" value="C:nucleus"/>
    <property type="evidence" value="ECO:0007669"/>
    <property type="project" value="TreeGrafter"/>
</dbReference>
<dbReference type="GO" id="GO:0061630">
    <property type="term" value="F:ubiquitin protein ligase activity"/>
    <property type="evidence" value="ECO:0007669"/>
    <property type="project" value="TreeGrafter"/>
</dbReference>
<dbReference type="CDD" id="cd16463">
    <property type="entry name" value="RING-H2_PHR"/>
    <property type="match status" value="1"/>
</dbReference>
<dbReference type="PANTHER" id="PTHR45943:SF2">
    <property type="entry name" value="RING-TYPE DOMAIN-CONTAINING PROTEIN"/>
    <property type="match status" value="1"/>
</dbReference>
<evidence type="ECO:0000313" key="7">
    <source>
        <dbReference type="Proteomes" id="UP000692954"/>
    </source>
</evidence>
<feature type="domain" description="RING-type" evidence="5">
    <location>
        <begin position="406"/>
        <end position="457"/>
    </location>
</feature>
<dbReference type="Proteomes" id="UP000692954">
    <property type="component" value="Unassembled WGS sequence"/>
</dbReference>
<keyword evidence="1" id="KW-0479">Metal-binding</keyword>
<accession>A0A8S1MU02</accession>
<dbReference type="PROSITE" id="PS00518">
    <property type="entry name" value="ZF_RING_1"/>
    <property type="match status" value="1"/>
</dbReference>
<keyword evidence="7" id="KW-1185">Reference proteome</keyword>
<dbReference type="PROSITE" id="PS50089">
    <property type="entry name" value="ZF_RING_2"/>
    <property type="match status" value="1"/>
</dbReference>
<dbReference type="GO" id="GO:0005886">
    <property type="term" value="C:plasma membrane"/>
    <property type="evidence" value="ECO:0007669"/>
    <property type="project" value="TreeGrafter"/>
</dbReference>
<dbReference type="InterPro" id="IPR001841">
    <property type="entry name" value="Znf_RING"/>
</dbReference>
<dbReference type="AlphaFoldDB" id="A0A8S1MU02"/>
<reference evidence="6" key="1">
    <citation type="submission" date="2021-01" db="EMBL/GenBank/DDBJ databases">
        <authorList>
            <consortium name="Genoscope - CEA"/>
            <person name="William W."/>
        </authorList>
    </citation>
    <scope>NUCLEOTIDE SEQUENCE</scope>
</reference>
<sequence>MYFECPCSFRMELEHQHQIIQHIDFCQQFNTDSPLCNMYKRSNVDEIPIEQLVTFLYDLKLQVERIENVLKRRSYKNQTKSIINDLNFDHYAKYTSNSKIKLNSSQVKNNGVTFRINTNNISGLKQKNQIVEEIQNNQLPPTSTLSPEKLENEQDKNNNIIYQSNILIEEPQKKLSLQQEDQKVACEGCRKPFYFNQDFEKLWFLEECSHVICKQCILRMAQEKYIDNDGKIMCQEIGCIARINQFELKQILGNDKFNDLDKKLALKNQNIVECIKCKSQFSFEKGNPQEQVKDQQGKSINGEALISYANNRFICKQCKTEQCRQCNATPFHIGMTCQQHKINLKANKCILCDFPCDGKVCNQEDCQNRIKRLCQKTLNCGHSCNGVQGEECFCLLCSNQDPDNYCNMCFTEALKSAPCIKIECGHIFHEECIMKKLDAKWNGPRIFFQFCSCPLCKKWLNVKHKEIETRLNQILKLKLQVMDLCLERLEIEGLKQAKELTDPKSQFYQNPQEFAMDKFCFYECFNCKKPYFGGIKNCQAIDQNNDRAQFKKEDLICSSCCPISFEANCNKHGDKYIEFKCRFCCSVAVWFCGGTTHYCEPCHSGRNPNMNKPCPGPEKCPLRVNHKPNGQENALGCALCRSQRFDDLIKKN</sequence>
<proteinExistence type="predicted"/>
<dbReference type="OrthoDB" id="6050183at2759"/>
<dbReference type="InterPro" id="IPR017907">
    <property type="entry name" value="Znf_RING_CS"/>
</dbReference>
<evidence type="ECO:0000256" key="3">
    <source>
        <dbReference type="ARBA" id="ARBA00022833"/>
    </source>
</evidence>
<evidence type="ECO:0000256" key="1">
    <source>
        <dbReference type="ARBA" id="ARBA00022723"/>
    </source>
</evidence>
<comment type="caution">
    <text evidence="6">The sequence shown here is derived from an EMBL/GenBank/DDBJ whole genome shotgun (WGS) entry which is preliminary data.</text>
</comment>
<dbReference type="FunFam" id="3.30.40.10:FF:001795">
    <property type="entry name" value="Uncharacterized protein"/>
    <property type="match status" value="1"/>
</dbReference>
<protein>
    <recommendedName>
        <fullName evidence="5">RING-type domain-containing protein</fullName>
    </recommendedName>
</protein>
<keyword evidence="2 4" id="KW-0863">Zinc-finger</keyword>